<keyword evidence="1" id="KW-0472">Membrane</keyword>
<protein>
    <recommendedName>
        <fullName evidence="4">Cobalt transport protein</fullName>
    </recommendedName>
</protein>
<evidence type="ECO:0000256" key="1">
    <source>
        <dbReference type="SAM" id="Phobius"/>
    </source>
</evidence>
<accession>A0A930BPW3</accession>
<feature type="transmembrane region" description="Helical" evidence="1">
    <location>
        <begin position="6"/>
        <end position="27"/>
    </location>
</feature>
<evidence type="ECO:0000313" key="2">
    <source>
        <dbReference type="EMBL" id="MBF1164033.1"/>
    </source>
</evidence>
<sequence length="184" mass="20422">MLGAQFVGYAGLAVLMVLPLLGAMSAWRPWLAYAWRARWLLLALWLILAYNTPGEAWLDWPWAPTREGIDEGVLQVVRLLVLLLWLAWLFQVQGRQGLVCGLWGLLRPFERLGLGVERLVVRLSLVLDALQTPPDPGVWRRMLHAEARAATGVENLSLAVLPWTVRDSGVVLACAAGLLGVWIA</sequence>
<evidence type="ECO:0000313" key="3">
    <source>
        <dbReference type="Proteomes" id="UP000718593"/>
    </source>
</evidence>
<comment type="caution">
    <text evidence="2">The sequence shown here is derived from an EMBL/GenBank/DDBJ whole genome shotgun (WGS) entry which is preliminary data.</text>
</comment>
<keyword evidence="1" id="KW-0812">Transmembrane</keyword>
<name>A0A930BPW3_9RHOO</name>
<dbReference type="EMBL" id="JABZMI010000032">
    <property type="protein sequence ID" value="MBF1164033.1"/>
    <property type="molecule type" value="Genomic_DNA"/>
</dbReference>
<dbReference type="Proteomes" id="UP000718593">
    <property type="component" value="Unassembled WGS sequence"/>
</dbReference>
<keyword evidence="1" id="KW-1133">Transmembrane helix</keyword>
<feature type="transmembrane region" description="Helical" evidence="1">
    <location>
        <begin position="39"/>
        <end position="60"/>
    </location>
</feature>
<dbReference type="AlphaFoldDB" id="A0A930BPW3"/>
<feature type="transmembrane region" description="Helical" evidence="1">
    <location>
        <begin position="72"/>
        <end position="90"/>
    </location>
</feature>
<gene>
    <name evidence="2" type="ORF">HXL68_03225</name>
</gene>
<evidence type="ECO:0008006" key="4">
    <source>
        <dbReference type="Google" id="ProtNLM"/>
    </source>
</evidence>
<organism evidence="2 3">
    <name type="scientific">Dechloromonas agitata</name>
    <dbReference type="NCBI Taxonomy" id="73030"/>
    <lineage>
        <taxon>Bacteria</taxon>
        <taxon>Pseudomonadati</taxon>
        <taxon>Pseudomonadota</taxon>
        <taxon>Betaproteobacteria</taxon>
        <taxon>Rhodocyclales</taxon>
        <taxon>Azonexaceae</taxon>
        <taxon>Dechloromonas</taxon>
    </lineage>
</organism>
<proteinExistence type="predicted"/>
<reference evidence="2" key="1">
    <citation type="submission" date="2020-04" db="EMBL/GenBank/DDBJ databases">
        <title>Deep metagenomics examines the oral microbiome during advanced dental caries in children, revealing novel taxa and co-occurrences with host molecules.</title>
        <authorList>
            <person name="Baker J.L."/>
            <person name="Morton J.T."/>
            <person name="Dinis M."/>
            <person name="Alvarez R."/>
            <person name="Tran N.C."/>
            <person name="Knight R."/>
            <person name="Edlund A."/>
        </authorList>
    </citation>
    <scope>NUCLEOTIDE SEQUENCE</scope>
    <source>
        <strain evidence="2">JCVI_32_bin.24</strain>
    </source>
</reference>